<evidence type="ECO:0000313" key="1">
    <source>
        <dbReference type="EMBL" id="SUD28655.1"/>
    </source>
</evidence>
<dbReference type="AlphaFoldDB" id="A0A379I7Z4"/>
<accession>A0A379I7Z4</accession>
<dbReference type="OrthoDB" id="6863664at2"/>
<sequence length="150" mass="16614">MTTTTEHVFYQPGQHWVWAYAEKSASGEWVDQCGANLEKLAGRYPGMEIITSDEAVAKIEALSKEAPILIDAEAYDDALNMLPPMGWVHDCDASSFKMSERTNGRVTRIYVRLGRHYFRFSAEYTMSHADAVAIVRAAAPNLLAAQVATA</sequence>
<protein>
    <submittedName>
        <fullName evidence="1">Uncharacterized protein</fullName>
    </submittedName>
</protein>
<proteinExistence type="predicted"/>
<name>A0A379I7Z4_PSEFL</name>
<dbReference type="KEGG" id="pfn:HZ99_21705"/>
<evidence type="ECO:0000313" key="2">
    <source>
        <dbReference type="Proteomes" id="UP000255125"/>
    </source>
</evidence>
<dbReference type="RefSeq" id="WP_038445839.1">
    <property type="nucleotide sequence ID" value="NZ_CP008896.1"/>
</dbReference>
<organism evidence="1 2">
    <name type="scientific">Pseudomonas fluorescens</name>
    <dbReference type="NCBI Taxonomy" id="294"/>
    <lineage>
        <taxon>Bacteria</taxon>
        <taxon>Pseudomonadati</taxon>
        <taxon>Pseudomonadota</taxon>
        <taxon>Gammaproteobacteria</taxon>
        <taxon>Pseudomonadales</taxon>
        <taxon>Pseudomonadaceae</taxon>
        <taxon>Pseudomonas</taxon>
    </lineage>
</organism>
<gene>
    <name evidence="1" type="ORF">NCTC10392_00895</name>
</gene>
<dbReference type="Proteomes" id="UP000255125">
    <property type="component" value="Unassembled WGS sequence"/>
</dbReference>
<reference evidence="1 2" key="1">
    <citation type="submission" date="2018-06" db="EMBL/GenBank/DDBJ databases">
        <authorList>
            <consortium name="Pathogen Informatics"/>
            <person name="Doyle S."/>
        </authorList>
    </citation>
    <scope>NUCLEOTIDE SEQUENCE [LARGE SCALE GENOMIC DNA]</scope>
    <source>
        <strain evidence="1 2">NCTC10392</strain>
    </source>
</reference>
<dbReference type="EMBL" id="UGUS01000002">
    <property type="protein sequence ID" value="SUD28655.1"/>
    <property type="molecule type" value="Genomic_DNA"/>
</dbReference>
<dbReference type="GeneID" id="70099358"/>